<feature type="compositionally biased region" description="Basic residues" evidence="1">
    <location>
        <begin position="1383"/>
        <end position="1395"/>
    </location>
</feature>
<organism evidence="3 4">
    <name type="scientific">Dermatophagoides farinae</name>
    <name type="common">American house dust mite</name>
    <dbReference type="NCBI Taxonomy" id="6954"/>
    <lineage>
        <taxon>Eukaryota</taxon>
        <taxon>Metazoa</taxon>
        <taxon>Ecdysozoa</taxon>
        <taxon>Arthropoda</taxon>
        <taxon>Chelicerata</taxon>
        <taxon>Arachnida</taxon>
        <taxon>Acari</taxon>
        <taxon>Acariformes</taxon>
        <taxon>Sarcoptiformes</taxon>
        <taxon>Astigmata</taxon>
        <taxon>Psoroptidia</taxon>
        <taxon>Analgoidea</taxon>
        <taxon>Pyroglyphidae</taxon>
        <taxon>Dermatophagoidinae</taxon>
        <taxon>Dermatophagoides</taxon>
    </lineage>
</organism>
<dbReference type="EMBL" id="ASGP02000001">
    <property type="protein sequence ID" value="KAH9526751.1"/>
    <property type="molecule type" value="Genomic_DNA"/>
</dbReference>
<feature type="compositionally biased region" description="Basic and acidic residues" evidence="1">
    <location>
        <begin position="770"/>
        <end position="784"/>
    </location>
</feature>
<feature type="compositionally biased region" description="Pro residues" evidence="1">
    <location>
        <begin position="1823"/>
        <end position="1834"/>
    </location>
</feature>
<feature type="compositionally biased region" description="Basic and acidic residues" evidence="1">
    <location>
        <begin position="516"/>
        <end position="532"/>
    </location>
</feature>
<feature type="region of interest" description="Disordered" evidence="1">
    <location>
        <begin position="516"/>
        <end position="547"/>
    </location>
</feature>
<feature type="compositionally biased region" description="Polar residues" evidence="1">
    <location>
        <begin position="1789"/>
        <end position="1809"/>
    </location>
</feature>
<feature type="compositionally biased region" description="Polar residues" evidence="1">
    <location>
        <begin position="1327"/>
        <end position="1341"/>
    </location>
</feature>
<dbReference type="InterPro" id="IPR016024">
    <property type="entry name" value="ARM-type_fold"/>
</dbReference>
<feature type="region of interest" description="Disordered" evidence="1">
    <location>
        <begin position="380"/>
        <end position="443"/>
    </location>
</feature>
<dbReference type="InterPro" id="IPR024395">
    <property type="entry name" value="CLASP_N_dom"/>
</dbReference>
<evidence type="ECO:0000256" key="1">
    <source>
        <dbReference type="SAM" id="MobiDB-lite"/>
    </source>
</evidence>
<feature type="domain" description="TOG" evidence="2">
    <location>
        <begin position="1010"/>
        <end position="1258"/>
    </location>
</feature>
<feature type="region of interest" description="Disordered" evidence="1">
    <location>
        <begin position="729"/>
        <end position="851"/>
    </location>
</feature>
<keyword evidence="4" id="KW-1185">Reference proteome</keyword>
<feature type="compositionally biased region" description="Basic residues" evidence="1">
    <location>
        <begin position="1407"/>
        <end position="1416"/>
    </location>
</feature>
<feature type="compositionally biased region" description="Polar residues" evidence="1">
    <location>
        <begin position="1350"/>
        <end position="1363"/>
    </location>
</feature>
<feature type="compositionally biased region" description="Basic and acidic residues" evidence="1">
    <location>
        <begin position="1625"/>
        <end position="1644"/>
    </location>
</feature>
<feature type="compositionally biased region" description="Basic and acidic residues" evidence="1">
    <location>
        <begin position="1856"/>
        <end position="1870"/>
    </location>
</feature>
<feature type="compositionally biased region" description="Acidic residues" evidence="1">
    <location>
        <begin position="748"/>
        <end position="761"/>
    </location>
</feature>
<dbReference type="SMART" id="SM01349">
    <property type="entry name" value="TOG"/>
    <property type="match status" value="2"/>
</dbReference>
<gene>
    <name evidence="3" type="ORF">DERF_000813</name>
</gene>
<evidence type="ECO:0000259" key="2">
    <source>
        <dbReference type="SMART" id="SM01349"/>
    </source>
</evidence>
<feature type="compositionally biased region" description="Polar residues" evidence="1">
    <location>
        <begin position="1757"/>
        <end position="1776"/>
    </location>
</feature>
<feature type="compositionally biased region" description="Polar residues" evidence="1">
    <location>
        <begin position="1707"/>
        <end position="1718"/>
    </location>
</feature>
<dbReference type="PANTHER" id="PTHR21567">
    <property type="entry name" value="CLASP"/>
    <property type="match status" value="1"/>
</dbReference>
<dbReference type="Proteomes" id="UP000790347">
    <property type="component" value="Unassembled WGS sequence"/>
</dbReference>
<reference evidence="3" key="1">
    <citation type="submission" date="2013-05" db="EMBL/GenBank/DDBJ databases">
        <authorList>
            <person name="Yim A.K.Y."/>
            <person name="Chan T.F."/>
            <person name="Ji K.M."/>
            <person name="Liu X.Y."/>
            <person name="Zhou J.W."/>
            <person name="Li R.Q."/>
            <person name="Yang K.Y."/>
            <person name="Li J."/>
            <person name="Li M."/>
            <person name="Law P.T.W."/>
            <person name="Wu Y.L."/>
            <person name="Cai Z.L."/>
            <person name="Qin H."/>
            <person name="Bao Y."/>
            <person name="Leung R.K.K."/>
            <person name="Ng P.K.S."/>
            <person name="Zou J."/>
            <person name="Zhong X.J."/>
            <person name="Ran P.X."/>
            <person name="Zhong N.S."/>
            <person name="Liu Z.G."/>
            <person name="Tsui S.K.W."/>
        </authorList>
    </citation>
    <scope>NUCLEOTIDE SEQUENCE</scope>
    <source>
        <strain evidence="3">Derf</strain>
        <tissue evidence="3">Whole organism</tissue>
    </source>
</reference>
<evidence type="ECO:0000313" key="3">
    <source>
        <dbReference type="EMBL" id="KAH9526751.1"/>
    </source>
</evidence>
<feature type="compositionally biased region" description="Polar residues" evidence="1">
    <location>
        <begin position="1686"/>
        <end position="1696"/>
    </location>
</feature>
<feature type="compositionally biased region" description="Polar residues" evidence="1">
    <location>
        <begin position="401"/>
        <end position="416"/>
    </location>
</feature>
<sequence length="2207" mass="247904">MDWFELNSHLRLLRQSKTQNTSFLKQPLGTSTKSIQASNVSNAQFVISGQRLETLKSLRKLLRKFPSRLNHSTISSIFDVLKSIIAELTLIYFNLDGNLTNNQNGSNNHHPHQMVRWNSMAQIPTNSKTQPPLLRKTLSTDNVFIAAVRRNEILECIQIIIDLISMKSLAANQDQQSQSANSNNQQLLTSASTNAEYDAQDLGCQEDYFGRTFLPEIITLLGHESSDVQRNSIRFLQLYISRTHNLQRTMTTFIEHGVESSITGTQFGALNALPHLFVREELRAENLGPLVSSLGQMLVRTQTDKPHIFYPTYVALERINSLIGSKRFYQYLFQCGLQSDQDGGDISKKAVTIYETVQKRAPSPQVYIANMGLHTFIDSSSTATTTNNQQQRRGSKGSRRYSNASTINSSKPNNSKTVDDKQQQNANNKMKPGQGPVGQIISTVDNRRFTTNLPIMEEEYDLEPEQEMMMMMLNGASSHPSIRHWANEQMFTENDDYDNYNDDDDDENQAIVNDHTNHDVRDDLISPSHENDNNDDGQQQSHDDRTEIHRDYPVATANGEERSLENEELRTKKWVEKEAADTFSNREQEQVLLLANLDHPHYNYRSNQRQEQDKKDYYDDDRHGECQNLDSLNNNRIMDVLPNINYQKDMIRRQSITAAATINGDPYVASTTLDTAMMDHEGPAVRTTQQCKLVTNNENDNKLSKPGKPLSNYDQQQQLEQRLITTKEKEEQNQVQEANPLLIHNNNNDDDGTGVSQEDESSLYSNDITDDQRCGHGQEPDFKTNHNSNDNDDDAENMVKSSGGQGRRLSIVADGTTVNRNNNTKLQQHSNRSSKQTSSSLNPTRQVTFANGYRKGSISTVIGPKIAKKPTTLSVLKTTQDSPGSSHTSRTLSSDEDDIVAHQNRSIANTRNNQLADDTTDTKMAAAAASTTNFIPQGSLASLTQLDADTLANIEYIPTMKHYLLPYYHHSYYHDLLYHPTTLAAATTSPILYPPTAASLVANPHLLRFGIFPRVLIYQALSSIAEEQFAAVQAIVRIVRDAPNDHLLLLLPHMDEFLSVFVSQLLLDSSSNFKIILWTLDIIELLTERFKLRIHPHLSQLILLLSQRLGDNRIVIRDSVIKVFHQMMTRYCPQEMLDLLFKHVSSSAQHQQPLAFTSASKLREEMANRVNASIATFPRSRLNLPKLCFDIAPLLIDRRSLVRLASLECVATLAQALGPHKLGSLMTAVHSLETTLTAIDFDRLIASIQARLARRSLARVGPDGNVHYVLRVPTSSESWYYRRIYDADLEWIALGPTTPPINVPPLNTPTVVVAPKFPSKNCEDLSSESSEPPRTNDSSPATLKPESCQERMTIQQQRLLNSPDSEDIPPPVKSKVTVGGVQSHHHHHHRLRHNRSSTSPEPDAHKSVKIRSRSRSKTQTQQHSSSRKTIDPDGMAQDPPSPLRNFSDRQQQQEIEQRFHSLEAPQLHRSKTSQEFRPYGKHKARRDQFIERLVRGESVDDSDLADAQWFRRSSTESLEAWRQYFGRFKKQMADISLLSGAGRPYGSRPGSSIYYGLSPLPPFTLPAATFAPPGFLSPSYYYHYYIANGLSNSYHDLSQLQQKNMMSIMKRSGFISGSDQDPDPDIDRDRDHESKRHKPERIVDSKPSANDSGQHSKQILQGGQVNGTLKNIKRSSNNRDENENNLPKQESSNQLDSEPLPLERSFSMPSIRTDSSTENDQHLHAHQNAQDNPQVISDEVIQELGMWEQVIQEEKNQQSLDNNAIEQSTENVNDANQIEAKPQAKIPTVSIQPSTPSVQSTSLKQSYEVSSSLPPLPSSSSSSPPPPPPPPSPPSQSSHTDNDDEQQEQPTSNAESKPEESIKNVDDSGRPTESSPKGNVDSKLAQTTTAKSKPPTVTKTGPAAPPVSRRMSKPVQQLYIKTTPAIPMNANIQHILGNVARTEGPFDNPYDAVKAAVIALRDHAWTTKVEGMLAVVRLATFHPHHLIRDQHQISLALAGETRNLRSTVARSAIFTIGELFSKLRSQIEPELDILTQALLHKVIENSVFIREDIDRALQLMIESMPQTRAALALITFGSSHRNTHVRRSSAQFLSALVEKMGPMKCLLGPRDIGENLLPAAARFIQDHSSHTRYFGRRIFAALMQHPLFDKFLRRHVSPGTYRNICGMLETIKRRGVGDAPSDLYSPTVQPKESDPRRLVVVEATTPS</sequence>
<dbReference type="InterPro" id="IPR011989">
    <property type="entry name" value="ARM-like"/>
</dbReference>
<feature type="region of interest" description="Disordered" evidence="1">
    <location>
        <begin position="1319"/>
        <end position="1482"/>
    </location>
</feature>
<comment type="caution">
    <text evidence="3">The sequence shown here is derived from an EMBL/GenBank/DDBJ whole genome shotgun (WGS) entry which is preliminary data.</text>
</comment>
<dbReference type="Pfam" id="PF12348">
    <property type="entry name" value="CLASP_N"/>
    <property type="match status" value="1"/>
</dbReference>
<feature type="region of interest" description="Disordered" evidence="1">
    <location>
        <begin position="1753"/>
        <end position="1913"/>
    </location>
</feature>
<dbReference type="PANTHER" id="PTHR21567:SF87">
    <property type="entry name" value="CRESCERIN-LIKE PROTEIN CHE-12"/>
    <property type="match status" value="1"/>
</dbReference>
<feature type="compositionally biased region" description="Low complexity" evidence="1">
    <location>
        <begin position="1810"/>
        <end position="1822"/>
    </location>
</feature>
<feature type="compositionally biased region" description="Polar residues" evidence="1">
    <location>
        <begin position="1884"/>
        <end position="1899"/>
    </location>
</feature>
<proteinExistence type="predicted"/>
<feature type="compositionally biased region" description="Polar residues" evidence="1">
    <location>
        <begin position="816"/>
        <end position="849"/>
    </location>
</feature>
<evidence type="ECO:0000313" key="4">
    <source>
        <dbReference type="Proteomes" id="UP000790347"/>
    </source>
</evidence>
<dbReference type="Gene3D" id="1.25.10.10">
    <property type="entry name" value="Leucine-rich Repeat Variant"/>
    <property type="match status" value="2"/>
</dbReference>
<dbReference type="GO" id="GO:0005881">
    <property type="term" value="C:cytoplasmic microtubule"/>
    <property type="evidence" value="ECO:0007669"/>
    <property type="project" value="TreeGrafter"/>
</dbReference>
<dbReference type="GO" id="GO:0005929">
    <property type="term" value="C:cilium"/>
    <property type="evidence" value="ECO:0007669"/>
    <property type="project" value="TreeGrafter"/>
</dbReference>
<feature type="compositionally biased region" description="Polar residues" evidence="1">
    <location>
        <begin position="873"/>
        <end position="892"/>
    </location>
</feature>
<accession>A0A922L825</accession>
<protein>
    <recommendedName>
        <fullName evidence="2">TOG domain-containing protein</fullName>
    </recommendedName>
</protein>
<feature type="compositionally biased region" description="Low complexity" evidence="1">
    <location>
        <begin position="380"/>
        <end position="392"/>
    </location>
</feature>
<feature type="region of interest" description="Disordered" evidence="1">
    <location>
        <begin position="1613"/>
        <end position="1737"/>
    </location>
</feature>
<reference evidence="3" key="2">
    <citation type="journal article" date="2022" name="Res Sq">
        <title>Comparative Genomics Reveals Insights into the Divergent Evolution of Astigmatic Mites and Household Pest Adaptations.</title>
        <authorList>
            <person name="Xiong Q."/>
            <person name="Wan A.T.-Y."/>
            <person name="Liu X.-Y."/>
            <person name="Fung C.S.-H."/>
            <person name="Xiao X."/>
            <person name="Malainual N."/>
            <person name="Hou J."/>
            <person name="Wang L."/>
            <person name="Wang M."/>
            <person name="Yang K."/>
            <person name="Cui Y."/>
            <person name="Leung E."/>
            <person name="Nong W."/>
            <person name="Shin S.-K."/>
            <person name="Au S."/>
            <person name="Jeong K.Y."/>
            <person name="Chew F.T."/>
            <person name="Hui J."/>
            <person name="Leung T.F."/>
            <person name="Tungtrongchitr A."/>
            <person name="Zhong N."/>
            <person name="Liu Z."/>
            <person name="Tsui S."/>
        </authorList>
    </citation>
    <scope>NUCLEOTIDE SEQUENCE</scope>
    <source>
        <strain evidence="3">Derf</strain>
        <tissue evidence="3">Whole organism</tissue>
    </source>
</reference>
<feature type="compositionally biased region" description="Polar residues" evidence="1">
    <location>
        <begin position="1647"/>
        <end position="1669"/>
    </location>
</feature>
<feature type="region of interest" description="Disordered" evidence="1">
    <location>
        <begin position="873"/>
        <end position="898"/>
    </location>
</feature>
<feature type="domain" description="TOG" evidence="2">
    <location>
        <begin position="1942"/>
        <end position="2177"/>
    </location>
</feature>
<name>A0A922L825_DERFA</name>
<dbReference type="GO" id="GO:0008017">
    <property type="term" value="F:microtubule binding"/>
    <property type="evidence" value="ECO:0007669"/>
    <property type="project" value="TreeGrafter"/>
</dbReference>
<dbReference type="SUPFAM" id="SSF48371">
    <property type="entry name" value="ARM repeat"/>
    <property type="match status" value="2"/>
</dbReference>
<dbReference type="GO" id="GO:0000226">
    <property type="term" value="P:microtubule cytoskeleton organization"/>
    <property type="evidence" value="ECO:0007669"/>
    <property type="project" value="UniProtKB-ARBA"/>
</dbReference>
<dbReference type="InterPro" id="IPR034085">
    <property type="entry name" value="TOG"/>
</dbReference>